<evidence type="ECO:0000313" key="4">
    <source>
        <dbReference type="EnsemblMetazoa" id="XP_019768971.1"/>
    </source>
</evidence>
<keyword evidence="1" id="KW-0863">Zinc-finger</keyword>
<dbReference type="GeneID" id="109543611"/>
<reference evidence="4" key="2">
    <citation type="submission" date="2024-08" db="UniProtKB">
        <authorList>
            <consortium name="EnsemblMetazoa"/>
        </authorList>
    </citation>
    <scope>IDENTIFICATION</scope>
</reference>
<dbReference type="InterPro" id="IPR007527">
    <property type="entry name" value="Znf_SWIM"/>
</dbReference>
<dbReference type="EnsemblMetazoa" id="XM_019913412.1">
    <property type="protein sequence ID" value="XP_019768971.1"/>
    <property type="gene ID" value="LOC109543611"/>
</dbReference>
<dbReference type="PROSITE" id="PS50966">
    <property type="entry name" value="ZF_SWIM"/>
    <property type="match status" value="1"/>
</dbReference>
<evidence type="ECO:0000313" key="5">
    <source>
        <dbReference type="Proteomes" id="UP000019118"/>
    </source>
</evidence>
<reference evidence="5" key="1">
    <citation type="journal article" date="2013" name="Genome Biol.">
        <title>Draft genome of the mountain pine beetle, Dendroctonus ponderosae Hopkins, a major forest pest.</title>
        <authorList>
            <person name="Keeling C.I."/>
            <person name="Yuen M.M."/>
            <person name="Liao N.Y."/>
            <person name="Docking T.R."/>
            <person name="Chan S.K."/>
            <person name="Taylor G.A."/>
            <person name="Palmquist D.L."/>
            <person name="Jackman S.D."/>
            <person name="Nguyen A."/>
            <person name="Li M."/>
            <person name="Henderson H."/>
            <person name="Janes J.K."/>
            <person name="Zhao Y."/>
            <person name="Pandoh P."/>
            <person name="Moore R."/>
            <person name="Sperling F.A."/>
            <person name="Huber D.P."/>
            <person name="Birol I."/>
            <person name="Jones S.J."/>
            <person name="Bohlmann J."/>
        </authorList>
    </citation>
    <scope>NUCLEOTIDE SEQUENCE</scope>
</reference>
<sequence length="856" mass="98737">MTIWKRLYGCHMATRTRTKTKKLRNKKSRNINCPAQLLVSIRTFVASSRTKPTLTLFDKRFPCLFQFRNHHNHLVDIPEELTTKPMGDDLKEAICRLLNKGHSCASAFQTLYVLKAEEYGPNYQTKITDRHNFARRNDISSIYKTHGFKEKYHRYLDLSYTIKNLEEMMHSYEENNGTLFKISSKDDSISICLSTPLMQRNVQQMSEVLYIEPSNDEFKEFRIYFILTETSVGALPISCILTNKHDMPAFSEGMKLFFEIIQIQPVAVLSNATIIAELVSQKYFPNSKKLLTFYHTVSAAWKVLYETRHELPRIKKESYYHLFREIVFASSEKGLMIARQVLAVECTHPKFLSFIDKMYENIPLWCMYYRQFMSLNGVSPFDYNKTEISFMIFRLISKIALERTKLFNINQITDFICSAFEKFYKNRILEMVFGKTSPVLEEKYGRIGEIDPPQMEDIGHHLYLFTKSIPELSDEYYQVDMLTDLCTCGIGSIGKHCDHVAETLSKCKVFSPELTLDEKATFYGIATGKLINQNEFSGAHNLTLLEERAFCSSPATIVGSTELDLHPNEISGNWSYRIIEEVENTKKQWMLYSNKISQLIEKDPAKFVPAVNTHLNNIEKYSTSLPMLLEGLYAGFPTQNVSAARTDQPPPLTIINGKNNTAAGKVKKVYQKSARVDNKTPPSVKKNSEKIKIHQQLFRQAGVRPKNNNSEREGAIVKHQVPVESNLELIWENINEPPTSGSSMEQIHHNRSLQYNLPVLEGNVDFLEEQLQDGEEEIDESMILEQFSNLDFELNPEPIRNPIRNESSSVFDLENTVYIDESALRHLARNELTIIDENQEILILPLETDYSLKCCF</sequence>
<dbReference type="AlphaFoldDB" id="A0AAR5Q745"/>
<dbReference type="PANTHER" id="PTHR35385:SF2">
    <property type="entry name" value="PROTEIN B, PUTATIVE-RELATED"/>
    <property type="match status" value="1"/>
</dbReference>
<accession>A0AAR5Q745</accession>
<evidence type="ECO:0000256" key="1">
    <source>
        <dbReference type="PROSITE-ProRule" id="PRU00325"/>
    </source>
</evidence>
<feature type="domain" description="SWIM-type" evidence="3">
    <location>
        <begin position="477"/>
        <end position="508"/>
    </location>
</feature>
<dbReference type="Proteomes" id="UP000019118">
    <property type="component" value="Unassembled WGS sequence"/>
</dbReference>
<name>A0AAR5Q745_DENPD</name>
<dbReference type="PANTHER" id="PTHR35385">
    <property type="entry name" value="PROTEIN B, PUTATIVE-RELATED-RELATED"/>
    <property type="match status" value="1"/>
</dbReference>
<keyword evidence="1" id="KW-0479">Metal-binding</keyword>
<keyword evidence="2" id="KW-0175">Coiled coil</keyword>
<evidence type="ECO:0000259" key="3">
    <source>
        <dbReference type="PROSITE" id="PS50966"/>
    </source>
</evidence>
<protein>
    <recommendedName>
        <fullName evidence="3">SWIM-type domain-containing protein</fullName>
    </recommendedName>
</protein>
<dbReference type="KEGG" id="dpa:109543611"/>
<organism evidence="4 5">
    <name type="scientific">Dendroctonus ponderosae</name>
    <name type="common">Mountain pine beetle</name>
    <dbReference type="NCBI Taxonomy" id="77166"/>
    <lineage>
        <taxon>Eukaryota</taxon>
        <taxon>Metazoa</taxon>
        <taxon>Ecdysozoa</taxon>
        <taxon>Arthropoda</taxon>
        <taxon>Hexapoda</taxon>
        <taxon>Insecta</taxon>
        <taxon>Pterygota</taxon>
        <taxon>Neoptera</taxon>
        <taxon>Endopterygota</taxon>
        <taxon>Coleoptera</taxon>
        <taxon>Polyphaga</taxon>
        <taxon>Cucujiformia</taxon>
        <taxon>Curculionidae</taxon>
        <taxon>Scolytinae</taxon>
        <taxon>Dendroctonus</taxon>
    </lineage>
</organism>
<evidence type="ECO:0000256" key="2">
    <source>
        <dbReference type="SAM" id="Coils"/>
    </source>
</evidence>
<keyword evidence="5" id="KW-1185">Reference proteome</keyword>
<dbReference type="GO" id="GO:0008270">
    <property type="term" value="F:zinc ion binding"/>
    <property type="evidence" value="ECO:0007669"/>
    <property type="project" value="UniProtKB-KW"/>
</dbReference>
<feature type="coiled-coil region" evidence="2">
    <location>
        <begin position="757"/>
        <end position="784"/>
    </location>
</feature>
<proteinExistence type="predicted"/>
<keyword evidence="1" id="KW-0862">Zinc</keyword>